<feature type="region of interest" description="Disordered" evidence="1">
    <location>
        <begin position="159"/>
        <end position="179"/>
    </location>
</feature>
<organism evidence="2 3">
    <name type="scientific">Adineta ricciae</name>
    <name type="common">Rotifer</name>
    <dbReference type="NCBI Taxonomy" id="249248"/>
    <lineage>
        <taxon>Eukaryota</taxon>
        <taxon>Metazoa</taxon>
        <taxon>Spiralia</taxon>
        <taxon>Gnathifera</taxon>
        <taxon>Rotifera</taxon>
        <taxon>Eurotatoria</taxon>
        <taxon>Bdelloidea</taxon>
        <taxon>Adinetida</taxon>
        <taxon>Adinetidae</taxon>
        <taxon>Adineta</taxon>
    </lineage>
</organism>
<accession>A0A816CSL7</accession>
<dbReference type="AlphaFoldDB" id="A0A816CSL7"/>
<sequence length="179" mass="19854">MFVFLYIGITATNPISYTIIQYSLVTDQILQKCSTLFNNNYGFWNHNAPLHSNNVLQTGSRVKLGVKRLHELMLFNDRRFLVVAETRSLEKDQFELIVVCSAHQGRGVAGTLLSLAKNHIQDVVAMGLVSSHPHAVMAICNAYDHEFVVVLPTTSVRRSTIPSSASSSNNSPPEKQSPI</sequence>
<gene>
    <name evidence="2" type="ORF">XAT740_LOCUS50965</name>
</gene>
<evidence type="ECO:0008006" key="4">
    <source>
        <dbReference type="Google" id="ProtNLM"/>
    </source>
</evidence>
<evidence type="ECO:0000256" key="1">
    <source>
        <dbReference type="SAM" id="MobiDB-lite"/>
    </source>
</evidence>
<dbReference type="EMBL" id="CAJNOR010007970">
    <property type="protein sequence ID" value="CAF1626396.1"/>
    <property type="molecule type" value="Genomic_DNA"/>
</dbReference>
<evidence type="ECO:0000313" key="2">
    <source>
        <dbReference type="EMBL" id="CAF1626396.1"/>
    </source>
</evidence>
<comment type="caution">
    <text evidence="2">The sequence shown here is derived from an EMBL/GenBank/DDBJ whole genome shotgun (WGS) entry which is preliminary data.</text>
</comment>
<proteinExistence type="predicted"/>
<feature type="compositionally biased region" description="Low complexity" evidence="1">
    <location>
        <begin position="162"/>
        <end position="173"/>
    </location>
</feature>
<evidence type="ECO:0000313" key="3">
    <source>
        <dbReference type="Proteomes" id="UP000663828"/>
    </source>
</evidence>
<protein>
    <recommendedName>
        <fullName evidence="4">N-acetyltransferase domain-containing protein</fullName>
    </recommendedName>
</protein>
<name>A0A816CSL7_ADIRI</name>
<reference evidence="2" key="1">
    <citation type="submission" date="2021-02" db="EMBL/GenBank/DDBJ databases">
        <authorList>
            <person name="Nowell W R."/>
        </authorList>
    </citation>
    <scope>NUCLEOTIDE SEQUENCE</scope>
</reference>
<dbReference type="Proteomes" id="UP000663828">
    <property type="component" value="Unassembled WGS sequence"/>
</dbReference>
<keyword evidence="3" id="KW-1185">Reference proteome</keyword>